<feature type="region of interest" description="Disordered" evidence="1">
    <location>
        <begin position="27"/>
        <end position="64"/>
    </location>
</feature>
<proteinExistence type="predicted"/>
<dbReference type="InterPro" id="IPR001900">
    <property type="entry name" value="RNase_II/R"/>
</dbReference>
<feature type="compositionally biased region" description="Basic and acidic residues" evidence="1">
    <location>
        <begin position="682"/>
        <end position="691"/>
    </location>
</feature>
<dbReference type="Pfam" id="PF23214">
    <property type="entry name" value="SH3_CYT4"/>
    <property type="match status" value="1"/>
</dbReference>
<feature type="region of interest" description="Disordered" evidence="1">
    <location>
        <begin position="667"/>
        <end position="699"/>
    </location>
</feature>
<dbReference type="InterPro" id="IPR056624">
    <property type="entry name" value="WH_CYT4"/>
</dbReference>
<dbReference type="AlphaFoldDB" id="A0A1L9RHR7"/>
<protein>
    <recommendedName>
        <fullName evidence="2">RNB domain-containing protein</fullName>
    </recommendedName>
</protein>
<feature type="compositionally biased region" description="Polar residues" evidence="1">
    <location>
        <begin position="27"/>
        <end position="61"/>
    </location>
</feature>
<dbReference type="Pfam" id="PF23216">
    <property type="entry name" value="WHD_CYT4"/>
    <property type="match status" value="1"/>
</dbReference>
<evidence type="ECO:0000256" key="1">
    <source>
        <dbReference type="SAM" id="MobiDB-lite"/>
    </source>
</evidence>
<dbReference type="STRING" id="1073089.A0A1L9RHR7"/>
<dbReference type="SUPFAM" id="SSF50249">
    <property type="entry name" value="Nucleic acid-binding proteins"/>
    <property type="match status" value="1"/>
</dbReference>
<evidence type="ECO:0000313" key="3">
    <source>
        <dbReference type="EMBL" id="OJJ34454.1"/>
    </source>
</evidence>
<dbReference type="InterPro" id="IPR056625">
    <property type="entry name" value="SH3_CYT4"/>
</dbReference>
<dbReference type="PANTHER" id="PTHR23355">
    <property type="entry name" value="RIBONUCLEASE"/>
    <property type="match status" value="1"/>
</dbReference>
<dbReference type="SMART" id="SM00955">
    <property type="entry name" value="RNB"/>
    <property type="match status" value="1"/>
</dbReference>
<dbReference type="GO" id="GO:0006402">
    <property type="term" value="P:mRNA catabolic process"/>
    <property type="evidence" value="ECO:0007669"/>
    <property type="project" value="TreeGrafter"/>
</dbReference>
<dbReference type="Proteomes" id="UP000184383">
    <property type="component" value="Unassembled WGS sequence"/>
</dbReference>
<evidence type="ECO:0000259" key="2">
    <source>
        <dbReference type="SMART" id="SM00955"/>
    </source>
</evidence>
<dbReference type="GO" id="GO:0000175">
    <property type="term" value="F:3'-5'-RNA exonuclease activity"/>
    <property type="evidence" value="ECO:0007669"/>
    <property type="project" value="TreeGrafter"/>
</dbReference>
<sequence>MRFSRAVAANKLGARCFRTRAATSIAGTASRSHLISSRISQRRNYTNGAQNSTGQDPSKASPSVEEIRLQTEFEENQDIRKYLSRWQETHSNELDPVRGPGTSNPSEQAKPWVGNMLNDFRESASDALRAIDHEMSEFSSATDEGEDMHEFLEPGDLVALSSLEGILGFAVYVRSIDKQQQFYTGRGKWRIAFSKDLDYVVKGFVPRELVAPLHPYFPDTSAELGTEMQSAIEGGVPRHIGAPILRMVDEFSEKVDELYRTNASRLDTIHDVVADEEEKLEFTIEELACKALDLDQSELNDAVLYAVHQATCRNAFIMDHDRSSLFTNYYLVHPKSVAEVLDTVGTWVREHQEYFVRTVTGREVPNLKDHPLQLFIQKAQRLIRLSRKIRSPTTMSSVGPTSQRFQPGQDGKAMVYREVLTERFTPSDQKIIEFLQLWCIPPRRMTSGALRTAGSHIMRSTGMYSSLELSAATVPLLLQELGVISPWENLRLFDHSLSLPGHGASPRSDQMWDDVQQACQKPGSEKLVDTMDGMRTDWGDLPVYCVDDVDAQEIDDGVSLEPVPGTDDTFWIRVHVANPSAFMDSEDLIMKYAALRNQTVYAPERTYPMLPSSLTQNNFSLSSGRPTLTFSAKMNLKGDILETDISNGIVRNVIYITHSKLREFLEPNSEGPSKTLTVGGESVKERSREAMQESLSENDKSTFSTLRQLMLAFHDYRRANGAMELPSPIDNSVSVIAGTAPMKPGKMRVNEGRYFLGDPIIQLRSTPADPHEVPDLTKRNLISTLMNLACWVSGKWCAERNIPAVYDGTWYHPEYPKLTNKNLSDYGGRNWLHLTAPKGISSSSPVPHVSMGLDAYIKSTSPLRRYTDVMAHYQIEAALRFEKQNGRSIDATKDESILPFTKDNVDTYIARNRWKRNRIQEIDRASKQFWACMLLFRAFYFAECALPETFPCLLHQSYSNTSLSGTQLGEGYAGVITSLGVRCHIIFPPDFAEVDILTAVEAKITAVDMSRMLVMMEATRVIKHFERVGEWS</sequence>
<feature type="domain" description="RNB" evidence="2">
    <location>
        <begin position="535"/>
        <end position="881"/>
    </location>
</feature>
<dbReference type="GeneID" id="63746992"/>
<dbReference type="PANTHER" id="PTHR23355:SF65">
    <property type="entry name" value="EXORIBONUCLEASE CYT-4, PUTATIVE (AFU_ORTHOLOGUE AFUA_7G01550)-RELATED"/>
    <property type="match status" value="1"/>
</dbReference>
<dbReference type="OrthoDB" id="2285229at2759"/>
<keyword evidence="4" id="KW-1185">Reference proteome</keyword>
<organism evidence="3 4">
    <name type="scientific">Aspergillus wentii DTO 134E9</name>
    <dbReference type="NCBI Taxonomy" id="1073089"/>
    <lineage>
        <taxon>Eukaryota</taxon>
        <taxon>Fungi</taxon>
        <taxon>Dikarya</taxon>
        <taxon>Ascomycota</taxon>
        <taxon>Pezizomycotina</taxon>
        <taxon>Eurotiomycetes</taxon>
        <taxon>Eurotiomycetidae</taxon>
        <taxon>Eurotiales</taxon>
        <taxon>Aspergillaceae</taxon>
        <taxon>Aspergillus</taxon>
        <taxon>Aspergillus subgen. Cremei</taxon>
    </lineage>
</organism>
<dbReference type="GO" id="GO:0003723">
    <property type="term" value="F:RNA binding"/>
    <property type="evidence" value="ECO:0007669"/>
    <property type="project" value="InterPro"/>
</dbReference>
<evidence type="ECO:0000313" key="4">
    <source>
        <dbReference type="Proteomes" id="UP000184383"/>
    </source>
</evidence>
<reference evidence="4" key="1">
    <citation type="journal article" date="2017" name="Genome Biol.">
        <title>Comparative genomics reveals high biological diversity and specific adaptations in the industrially and medically important fungal genus Aspergillus.</title>
        <authorList>
            <person name="de Vries R.P."/>
            <person name="Riley R."/>
            <person name="Wiebenga A."/>
            <person name="Aguilar-Osorio G."/>
            <person name="Amillis S."/>
            <person name="Uchima C.A."/>
            <person name="Anderluh G."/>
            <person name="Asadollahi M."/>
            <person name="Askin M."/>
            <person name="Barry K."/>
            <person name="Battaglia E."/>
            <person name="Bayram O."/>
            <person name="Benocci T."/>
            <person name="Braus-Stromeyer S.A."/>
            <person name="Caldana C."/>
            <person name="Canovas D."/>
            <person name="Cerqueira G.C."/>
            <person name="Chen F."/>
            <person name="Chen W."/>
            <person name="Choi C."/>
            <person name="Clum A."/>
            <person name="Dos Santos R.A."/>
            <person name="Damasio A.R."/>
            <person name="Diallinas G."/>
            <person name="Emri T."/>
            <person name="Fekete E."/>
            <person name="Flipphi M."/>
            <person name="Freyberg S."/>
            <person name="Gallo A."/>
            <person name="Gournas C."/>
            <person name="Habgood R."/>
            <person name="Hainaut M."/>
            <person name="Harispe M.L."/>
            <person name="Henrissat B."/>
            <person name="Hilden K.S."/>
            <person name="Hope R."/>
            <person name="Hossain A."/>
            <person name="Karabika E."/>
            <person name="Karaffa L."/>
            <person name="Karanyi Z."/>
            <person name="Krasevec N."/>
            <person name="Kuo A."/>
            <person name="Kusch H."/>
            <person name="LaButti K."/>
            <person name="Lagendijk E.L."/>
            <person name="Lapidus A."/>
            <person name="Levasseur A."/>
            <person name="Lindquist E."/>
            <person name="Lipzen A."/>
            <person name="Logrieco A.F."/>
            <person name="MacCabe A."/>
            <person name="Maekelae M.R."/>
            <person name="Malavazi I."/>
            <person name="Melin P."/>
            <person name="Meyer V."/>
            <person name="Mielnichuk N."/>
            <person name="Miskei M."/>
            <person name="Molnar A.P."/>
            <person name="Mule G."/>
            <person name="Ngan C.Y."/>
            <person name="Orejas M."/>
            <person name="Orosz E."/>
            <person name="Ouedraogo J.P."/>
            <person name="Overkamp K.M."/>
            <person name="Park H.-S."/>
            <person name="Perrone G."/>
            <person name="Piumi F."/>
            <person name="Punt P.J."/>
            <person name="Ram A.F."/>
            <person name="Ramon A."/>
            <person name="Rauscher S."/>
            <person name="Record E."/>
            <person name="Riano-Pachon D.M."/>
            <person name="Robert V."/>
            <person name="Roehrig J."/>
            <person name="Ruller R."/>
            <person name="Salamov A."/>
            <person name="Salih N.S."/>
            <person name="Samson R.A."/>
            <person name="Sandor E."/>
            <person name="Sanguinetti M."/>
            <person name="Schuetze T."/>
            <person name="Sepcic K."/>
            <person name="Shelest E."/>
            <person name="Sherlock G."/>
            <person name="Sophianopoulou V."/>
            <person name="Squina F.M."/>
            <person name="Sun H."/>
            <person name="Susca A."/>
            <person name="Todd R.B."/>
            <person name="Tsang A."/>
            <person name="Unkles S.E."/>
            <person name="van de Wiele N."/>
            <person name="van Rossen-Uffink D."/>
            <person name="Oliveira J.V."/>
            <person name="Vesth T.C."/>
            <person name="Visser J."/>
            <person name="Yu J.-H."/>
            <person name="Zhou M."/>
            <person name="Andersen M.R."/>
            <person name="Archer D.B."/>
            <person name="Baker S.E."/>
            <person name="Benoit I."/>
            <person name="Brakhage A.A."/>
            <person name="Braus G.H."/>
            <person name="Fischer R."/>
            <person name="Frisvad J.C."/>
            <person name="Goldman G.H."/>
            <person name="Houbraken J."/>
            <person name="Oakley B."/>
            <person name="Pocsi I."/>
            <person name="Scazzocchio C."/>
            <person name="Seiboth B."/>
            <person name="vanKuyk P.A."/>
            <person name="Wortman J."/>
            <person name="Dyer P.S."/>
            <person name="Grigoriev I.V."/>
        </authorList>
    </citation>
    <scope>NUCLEOTIDE SEQUENCE [LARGE SCALE GENOMIC DNA]</scope>
    <source>
        <strain evidence="4">DTO 134E9</strain>
    </source>
</reference>
<dbReference type="InterPro" id="IPR050180">
    <property type="entry name" value="RNR_Ribonuclease"/>
</dbReference>
<dbReference type="Pfam" id="PF00773">
    <property type="entry name" value="RNB"/>
    <property type="match status" value="2"/>
</dbReference>
<name>A0A1L9RHR7_ASPWE</name>
<accession>A0A1L9RHR7</accession>
<dbReference type="EMBL" id="KV878213">
    <property type="protein sequence ID" value="OJJ34454.1"/>
    <property type="molecule type" value="Genomic_DNA"/>
</dbReference>
<gene>
    <name evidence="3" type="ORF">ASPWEDRAFT_173869</name>
</gene>
<dbReference type="InterPro" id="IPR012340">
    <property type="entry name" value="NA-bd_OB-fold"/>
</dbReference>
<dbReference type="VEuPathDB" id="FungiDB:ASPWEDRAFT_173869"/>
<dbReference type="GO" id="GO:0000932">
    <property type="term" value="C:P-body"/>
    <property type="evidence" value="ECO:0007669"/>
    <property type="project" value="TreeGrafter"/>
</dbReference>
<dbReference type="RefSeq" id="XP_040688130.1">
    <property type="nucleotide sequence ID" value="XM_040831144.1"/>
</dbReference>